<sequence length="427" mass="49140">MATPKVPIVKGQYPIPYRDLTDQKKKFRSHPLGQSSSSSYNSISENEDYEDDEYVVEKILSHKNRPDGRFQYFLKWKDYPDSENSWEDEENIYATDLLEAYWRNKSTASSSSSNGYTRCVTSYPKPSTNGKTNGLQVESQFKRRASFNKKKSSSLTIFRQSNGISNHVTNSLSKPISTTNDYSLVKYRNEDSMKSNSIQKKDKIIEKEVSPQPKMQNKNVNDSLSTNKNEDREIARDVCDVNVRNSIKDVDDISSSESESSSDSDVTLKDTMEIDDENVENDDKALLPQDDLEEDEQISNKGSKSKCSKVKLGPRKPISNNRVYEKEILYDDKGMKSIIRNIDENWDPYVKEVVAIEPHDKLPNVLWIYISWRGGFTSVHLSTEVNKLCPQSCNMQTMEYINVFPPDLDVEKEDFIEEFLPEFESEE</sequence>
<dbReference type="Gene3D" id="2.40.50.40">
    <property type="match status" value="2"/>
</dbReference>
<feature type="region of interest" description="Disordered" evidence="3">
    <location>
        <begin position="24"/>
        <end position="47"/>
    </location>
</feature>
<feature type="region of interest" description="Disordered" evidence="3">
    <location>
        <begin position="193"/>
        <end position="237"/>
    </location>
</feature>
<dbReference type="Proteomes" id="UP000232722">
    <property type="component" value="Unassembled WGS sequence"/>
</dbReference>
<name>A0A2N0Q3F8_9GLOM</name>
<dbReference type="InterPro" id="IPR000953">
    <property type="entry name" value="Chromo/chromo_shadow_dom"/>
</dbReference>
<evidence type="ECO:0000256" key="2">
    <source>
        <dbReference type="ARBA" id="ARBA00023242"/>
    </source>
</evidence>
<dbReference type="VEuPathDB" id="FungiDB:RhiirFUN_016840"/>
<proteinExistence type="predicted"/>
<dbReference type="VEuPathDB" id="FungiDB:FUN_014260"/>
<feature type="domain" description="Chromo" evidence="4">
    <location>
        <begin position="54"/>
        <end position="113"/>
    </location>
</feature>
<dbReference type="CDD" id="cd00024">
    <property type="entry name" value="CD_CSD"/>
    <property type="match status" value="1"/>
</dbReference>
<dbReference type="InterPro" id="IPR016197">
    <property type="entry name" value="Chromo-like_dom_sf"/>
</dbReference>
<dbReference type="GO" id="GO:0005634">
    <property type="term" value="C:nucleus"/>
    <property type="evidence" value="ECO:0007669"/>
    <property type="project" value="UniProtKB-SubCell"/>
</dbReference>
<feature type="region of interest" description="Disordered" evidence="3">
    <location>
        <begin position="273"/>
        <end position="313"/>
    </location>
</feature>
<dbReference type="InterPro" id="IPR051219">
    <property type="entry name" value="Heterochromatin_chromo-domain"/>
</dbReference>
<evidence type="ECO:0000313" key="6">
    <source>
        <dbReference type="Proteomes" id="UP000232722"/>
    </source>
</evidence>
<dbReference type="SMART" id="SM00298">
    <property type="entry name" value="CHROMO"/>
    <property type="match status" value="1"/>
</dbReference>
<dbReference type="SUPFAM" id="SSF54160">
    <property type="entry name" value="Chromo domain-like"/>
    <property type="match status" value="1"/>
</dbReference>
<dbReference type="InterPro" id="IPR023780">
    <property type="entry name" value="Chromo_domain"/>
</dbReference>
<gene>
    <name evidence="5" type="ORF">RhiirA5_410361</name>
</gene>
<dbReference type="Pfam" id="PF00385">
    <property type="entry name" value="Chromo"/>
    <property type="match status" value="1"/>
</dbReference>
<reference evidence="5 6" key="1">
    <citation type="submission" date="2016-04" db="EMBL/GenBank/DDBJ databases">
        <title>Genome analyses suggest a sexual origin of heterokaryosis in a supposedly ancient asexual fungus.</title>
        <authorList>
            <person name="Ropars J."/>
            <person name="Sedzielewska K."/>
            <person name="Noel J."/>
            <person name="Charron P."/>
            <person name="Farinelli L."/>
            <person name="Marton T."/>
            <person name="Kruger M."/>
            <person name="Pelin A."/>
            <person name="Brachmann A."/>
            <person name="Corradi N."/>
        </authorList>
    </citation>
    <scope>NUCLEOTIDE SEQUENCE [LARGE SCALE GENOMIC DNA]</scope>
    <source>
        <strain evidence="5 6">A5</strain>
    </source>
</reference>
<feature type="compositionally biased region" description="Polar residues" evidence="3">
    <location>
        <begin position="213"/>
        <end position="227"/>
    </location>
</feature>
<dbReference type="VEuPathDB" id="FungiDB:RhiirA1_450256"/>
<dbReference type="PROSITE" id="PS00598">
    <property type="entry name" value="CHROMO_1"/>
    <property type="match status" value="1"/>
</dbReference>
<evidence type="ECO:0000259" key="4">
    <source>
        <dbReference type="PROSITE" id="PS50013"/>
    </source>
</evidence>
<feature type="compositionally biased region" description="Basic and acidic residues" evidence="3">
    <location>
        <begin position="193"/>
        <end position="209"/>
    </location>
</feature>
<dbReference type="EMBL" id="LLXJ01000179">
    <property type="protein sequence ID" value="PKC13633.1"/>
    <property type="molecule type" value="Genomic_DNA"/>
</dbReference>
<dbReference type="PRINTS" id="PR00504">
    <property type="entry name" value="CHROMODOMAIN"/>
</dbReference>
<dbReference type="InterPro" id="IPR017984">
    <property type="entry name" value="Chromo_dom_subgr"/>
</dbReference>
<comment type="subcellular location">
    <subcellularLocation>
        <location evidence="1">Nucleus</location>
    </subcellularLocation>
</comment>
<evidence type="ECO:0000313" key="5">
    <source>
        <dbReference type="EMBL" id="PKC13633.1"/>
    </source>
</evidence>
<organism evidence="5 6">
    <name type="scientific">Rhizophagus irregularis</name>
    <dbReference type="NCBI Taxonomy" id="588596"/>
    <lineage>
        <taxon>Eukaryota</taxon>
        <taxon>Fungi</taxon>
        <taxon>Fungi incertae sedis</taxon>
        <taxon>Mucoromycota</taxon>
        <taxon>Glomeromycotina</taxon>
        <taxon>Glomeromycetes</taxon>
        <taxon>Glomerales</taxon>
        <taxon>Glomeraceae</taxon>
        <taxon>Rhizophagus</taxon>
    </lineage>
</organism>
<dbReference type="PANTHER" id="PTHR22812">
    <property type="entry name" value="CHROMOBOX PROTEIN"/>
    <property type="match status" value="1"/>
</dbReference>
<dbReference type="InterPro" id="IPR023779">
    <property type="entry name" value="Chromodomain_CS"/>
</dbReference>
<evidence type="ECO:0000256" key="1">
    <source>
        <dbReference type="ARBA" id="ARBA00004123"/>
    </source>
</evidence>
<evidence type="ECO:0000256" key="3">
    <source>
        <dbReference type="SAM" id="MobiDB-lite"/>
    </source>
</evidence>
<feature type="compositionally biased region" description="Basic and acidic residues" evidence="3">
    <location>
        <begin position="228"/>
        <end position="237"/>
    </location>
</feature>
<dbReference type="PROSITE" id="PS50013">
    <property type="entry name" value="CHROMO_2"/>
    <property type="match status" value="1"/>
</dbReference>
<feature type="compositionally biased region" description="Basic residues" evidence="3">
    <location>
        <begin position="303"/>
        <end position="313"/>
    </location>
</feature>
<reference evidence="5 6" key="2">
    <citation type="submission" date="2017-09" db="EMBL/GenBank/DDBJ databases">
        <title>Extensive intraspecific genome diversity in a model arbuscular mycorrhizal fungus.</title>
        <authorList>
            <person name="Chen E.C."/>
            <person name="Morin E."/>
            <person name="Beaudet D."/>
            <person name="Noel J."/>
            <person name="Ndikumana S."/>
            <person name="Charron P."/>
            <person name="St-Onge C."/>
            <person name="Giorgi J."/>
            <person name="Grigoriev I.V."/>
            <person name="Roux C."/>
            <person name="Martin F.M."/>
            <person name="Corradi N."/>
        </authorList>
    </citation>
    <scope>NUCLEOTIDE SEQUENCE [LARGE SCALE GENOMIC DNA]</scope>
    <source>
        <strain evidence="5 6">A5</strain>
    </source>
</reference>
<feature type="compositionally biased region" description="Low complexity" evidence="3">
    <location>
        <begin position="35"/>
        <end position="44"/>
    </location>
</feature>
<comment type="caution">
    <text evidence="5">The sequence shown here is derived from an EMBL/GenBank/DDBJ whole genome shotgun (WGS) entry which is preliminary data.</text>
</comment>
<dbReference type="AlphaFoldDB" id="A0A2N0Q3F8"/>
<keyword evidence="2" id="KW-0539">Nucleus</keyword>
<accession>A0A2N0Q3F8</accession>
<protein>
    <recommendedName>
        <fullName evidence="4">Chromo domain-containing protein</fullName>
    </recommendedName>
</protein>